<comment type="caution">
    <text evidence="1">The sequence shown here is derived from an EMBL/GenBank/DDBJ whole genome shotgun (WGS) entry which is preliminary data.</text>
</comment>
<evidence type="ECO:0000313" key="2">
    <source>
        <dbReference type="Proteomes" id="UP000827872"/>
    </source>
</evidence>
<proteinExistence type="predicted"/>
<dbReference type="Proteomes" id="UP000827872">
    <property type="component" value="Linkage Group LG09"/>
</dbReference>
<name>A0ACB8FCB2_9SAUR</name>
<keyword evidence="2" id="KW-1185">Reference proteome</keyword>
<gene>
    <name evidence="1" type="ORF">K3G42_001839</name>
</gene>
<dbReference type="EMBL" id="CM037622">
    <property type="protein sequence ID" value="KAH8002857.1"/>
    <property type="molecule type" value="Genomic_DNA"/>
</dbReference>
<accession>A0ACB8FCB2</accession>
<evidence type="ECO:0000313" key="1">
    <source>
        <dbReference type="EMBL" id="KAH8002857.1"/>
    </source>
</evidence>
<sequence>MNSEYEDEPEARLPGELEREKETFYRQLQQDRDKQERELRLLAEQSRLELSREKLTLRALPDQGEVDAALQRAEQQRLLRDRQEIKQQRAALARRERELLDLEARVRQNAEPRRS</sequence>
<organism evidence="1 2">
    <name type="scientific">Sphaerodactylus townsendi</name>
    <dbReference type="NCBI Taxonomy" id="933632"/>
    <lineage>
        <taxon>Eukaryota</taxon>
        <taxon>Metazoa</taxon>
        <taxon>Chordata</taxon>
        <taxon>Craniata</taxon>
        <taxon>Vertebrata</taxon>
        <taxon>Euteleostomi</taxon>
        <taxon>Lepidosauria</taxon>
        <taxon>Squamata</taxon>
        <taxon>Bifurcata</taxon>
        <taxon>Gekkota</taxon>
        <taxon>Sphaerodactylidae</taxon>
        <taxon>Sphaerodactylus</taxon>
    </lineage>
</organism>
<protein>
    <submittedName>
        <fullName evidence="1">Uncharacterized protein</fullName>
    </submittedName>
</protein>
<reference evidence="1" key="1">
    <citation type="submission" date="2021-08" db="EMBL/GenBank/DDBJ databases">
        <title>The first chromosome-level gecko genome reveals the dynamic sex chromosomes of Neotropical dwarf geckos (Sphaerodactylidae: Sphaerodactylus).</title>
        <authorList>
            <person name="Pinto B.J."/>
            <person name="Keating S.E."/>
            <person name="Gamble T."/>
        </authorList>
    </citation>
    <scope>NUCLEOTIDE SEQUENCE</scope>
    <source>
        <strain evidence="1">TG3544</strain>
    </source>
</reference>